<dbReference type="PROSITE" id="PS00028">
    <property type="entry name" value="ZINC_FINGER_C2H2_1"/>
    <property type="match status" value="1"/>
</dbReference>
<dbReference type="InterPro" id="IPR013087">
    <property type="entry name" value="Znf_C2H2_type"/>
</dbReference>
<dbReference type="Pfam" id="PF04780">
    <property type="entry name" value="DUF629"/>
    <property type="match status" value="1"/>
</dbReference>
<accession>A0ABD1TT03</accession>
<evidence type="ECO:0000259" key="5">
    <source>
        <dbReference type="PROSITE" id="PS50235"/>
    </source>
</evidence>
<dbReference type="InterPro" id="IPR011990">
    <property type="entry name" value="TPR-like_helical_dom_sf"/>
</dbReference>
<keyword evidence="1" id="KW-0833">Ubl conjugation pathway</keyword>
<sequence>MGHKKRNLAPRSKPSQPPSTPPPSTAIAVFDGGATFSDDISNPTTNIVEKIEALDSESKNDANPSSYSTIKCECEKALTTLRRGNHTKALRLMKDLCSKHDNSPHSALIHRVQGTVCVKVASLIDDQNAKQRHLKNAIESARKAMTLSPNSIEFAHFYANLLYEAANEGKEYEEVVQECERALAIENPVDPAKESLQEESQQKISTSEARVAHVQSELRSLIQKSNIASISMWMKNLGNGEEKLRLIPIRRVAEDPMELRLVQARRPNEIKKATKTPEERRKEIEVRVAAARLLQQKSESPQLGNGENNNKLLDSGSGLGQRVAERRKSGNVRKNASSAERRDWVQSYWNSMSLDGKKELLRVRISDLKAHFSLSKDLSTSEVLNEALSFGESHKVWKFWMCCHCKEKFANADLYMQHVVQEHMGTLLPKMQSILPQGVDNEWAEMLLNCSWKPLDLTAAIRMLEKQSKSEATDFLDDSYPRNDSDDSKECFVDSYCSEYEWESSIGKKKLGDNCNVSNQESREFEDVEWMDCDGDQGSKESLVNGNWPLSDDPERAKLLEKIHAIFQALIKQKYLASSHLSKVIHFAVEELQGVFGSQLLNSNVDQTPLCICFLGAPELKKILKFLQEISHSCGLSRYSDRNNPMGDLNSGIQDIDTVERLIISSDASFLVLDEHFLPCKLPPSSCNDAGTNDSSEATAPCVDSESSIVLDSDALLSWIFTGPSSGEQLASWKRAKEERAHEGKEILQLLEKEFYHLQGLCERKCEHLSYEEALQAVEDLCLEEGKKRDHVTDFVRQSYDSVLRKRREELIERDNEMTTISNRFELDAITNVLKDAESLNVNQFGFEETYSGATSHLCDLESGEDDDWRTKDYLHQVDSCIEVAIQRQKEQVSIELSKIDARIMRILTGMRQFEVKLEPAAANDFQSILVPLVKSFLRAQLEDMAEKDATERSDAAREAFLAELDLDFKKGVGGGGENLKHVHEKTKDKKKNKENRKNKDSKVTGCSELNMLRDQTSEEIRSLPNAHDGDDPDEEIAFAGTDDALRLQEEEYRRIIELEAEERKLEETLEYQRRIENEAKQKHLEEQHKKISRTIPEKMEAVAIPDTDLRHYYDVQDANEQWTNGNVAASVPKETSIQKDEFTTIPEGLLKNTTNGVAQRTGLDNGRIPKDGGLPSDRSSRRRGRRQKTPTGVSDGKYQPLSSEKENTEVGQLRSTCTVPEESDTGSKTLRQLQAEDDDEERFQADLKKAVRQSLDTFHAHRKLPSTSGSPMPQKKLPEISYLGVSSIEVPSDGVNGTDGIGTGLKNEVGEYNCFLNVIIQSLWHLRRFRDEFLRRSSSEHVHVGDPCVICALFDIFIALSKASIDTRREAVAPTSLRVALSNLYPDSNFFQEGQMNDASEVLLVVFDCLHQSFTPAPSVSDTESVDSNCMGSWDCTNGSCVAHSLFGMDVLERMNCYNCGLESRYLKYTSFFHNINASALRTMKVMCPETSFDELLNLVEMNHQLACDPEDGGCGKLNYIHHILSTPPHVFTTVLGWQNTCESVEDITATLAALSTEIDISVLYRGLDPKNKHCLVSVVCYYGQHYHCFAYSHDHEQWVMYDDKTVKVIGDWNDVLTMCEKGHLQPQSVAVAATGSDISD</sequence>
<dbReference type="CDD" id="cd02257">
    <property type="entry name" value="Peptidase_C19"/>
    <property type="match status" value="1"/>
</dbReference>
<dbReference type="Proteomes" id="UP001604277">
    <property type="component" value="Unassembled WGS sequence"/>
</dbReference>
<dbReference type="Gene3D" id="3.90.70.10">
    <property type="entry name" value="Cysteine proteinases"/>
    <property type="match status" value="1"/>
</dbReference>
<dbReference type="InterPro" id="IPR028889">
    <property type="entry name" value="USP"/>
</dbReference>
<proteinExistence type="predicted"/>
<evidence type="ECO:0000256" key="4">
    <source>
        <dbReference type="SAM" id="MobiDB-lite"/>
    </source>
</evidence>
<comment type="caution">
    <text evidence="6">The sequence shown here is derived from an EMBL/GenBank/DDBJ whole genome shotgun (WGS) entry which is preliminary data.</text>
</comment>
<feature type="region of interest" description="Disordered" evidence="4">
    <location>
        <begin position="1"/>
        <end position="42"/>
    </location>
</feature>
<evidence type="ECO:0000256" key="1">
    <source>
        <dbReference type="ARBA" id="ARBA00022786"/>
    </source>
</evidence>
<evidence type="ECO:0000313" key="7">
    <source>
        <dbReference type="Proteomes" id="UP001604277"/>
    </source>
</evidence>
<dbReference type="InterPro" id="IPR038765">
    <property type="entry name" value="Papain-like_cys_pep_sf"/>
</dbReference>
<dbReference type="PANTHER" id="PTHR22975">
    <property type="entry name" value="UBIQUITIN SPECIFIC PROTEINASE"/>
    <property type="match status" value="1"/>
</dbReference>
<keyword evidence="7" id="KW-1185">Reference proteome</keyword>
<dbReference type="SUPFAM" id="SSF54001">
    <property type="entry name" value="Cysteine proteinases"/>
    <property type="match status" value="1"/>
</dbReference>
<dbReference type="InterPro" id="IPR001394">
    <property type="entry name" value="Peptidase_C19_UCH"/>
</dbReference>
<dbReference type="GO" id="GO:0016787">
    <property type="term" value="F:hydrolase activity"/>
    <property type="evidence" value="ECO:0007669"/>
    <property type="project" value="UniProtKB-KW"/>
</dbReference>
<dbReference type="PANTHER" id="PTHR22975:SF9">
    <property type="entry name" value="ECHINUS SPLICE FORM 3"/>
    <property type="match status" value="1"/>
</dbReference>
<organism evidence="6 7">
    <name type="scientific">Forsythia ovata</name>
    <dbReference type="NCBI Taxonomy" id="205694"/>
    <lineage>
        <taxon>Eukaryota</taxon>
        <taxon>Viridiplantae</taxon>
        <taxon>Streptophyta</taxon>
        <taxon>Embryophyta</taxon>
        <taxon>Tracheophyta</taxon>
        <taxon>Spermatophyta</taxon>
        <taxon>Magnoliopsida</taxon>
        <taxon>eudicotyledons</taxon>
        <taxon>Gunneridae</taxon>
        <taxon>Pentapetalae</taxon>
        <taxon>asterids</taxon>
        <taxon>lamiids</taxon>
        <taxon>Lamiales</taxon>
        <taxon>Oleaceae</taxon>
        <taxon>Forsythieae</taxon>
        <taxon>Forsythia</taxon>
    </lineage>
</organism>
<dbReference type="Pfam" id="PF04781">
    <property type="entry name" value="DUF627"/>
    <property type="match status" value="1"/>
</dbReference>
<evidence type="ECO:0000256" key="2">
    <source>
        <dbReference type="ARBA" id="ARBA00022801"/>
    </source>
</evidence>
<name>A0ABD1TT03_9LAMI</name>
<dbReference type="PROSITE" id="PS50235">
    <property type="entry name" value="USP_3"/>
    <property type="match status" value="1"/>
</dbReference>
<dbReference type="Pfam" id="PF00443">
    <property type="entry name" value="UCH"/>
    <property type="match status" value="1"/>
</dbReference>
<evidence type="ECO:0000313" key="6">
    <source>
        <dbReference type="EMBL" id="KAL2515860.1"/>
    </source>
</evidence>
<dbReference type="Gene3D" id="1.25.40.10">
    <property type="entry name" value="Tetratricopeptide repeat domain"/>
    <property type="match status" value="1"/>
</dbReference>
<dbReference type="InterPro" id="IPR052398">
    <property type="entry name" value="Ubiquitin_hydrolase_53/54"/>
</dbReference>
<gene>
    <name evidence="6" type="ORF">Fot_29831</name>
</gene>
<protein>
    <submittedName>
        <fullName evidence="6">Ubiquitin carboxyl-terminal hydrolase-related protein</fullName>
    </submittedName>
</protein>
<dbReference type="InterPro" id="IPR006866">
    <property type="entry name" value="DUF627_N"/>
</dbReference>
<feature type="compositionally biased region" description="Pro residues" evidence="4">
    <location>
        <begin position="15"/>
        <end position="24"/>
    </location>
</feature>
<feature type="domain" description="USP" evidence="5">
    <location>
        <begin position="1304"/>
        <end position="1625"/>
    </location>
</feature>
<reference evidence="7" key="1">
    <citation type="submission" date="2024-07" db="EMBL/GenBank/DDBJ databases">
        <title>Two chromosome-level genome assemblies of Korean endemic species Abeliophyllum distichum and Forsythia ovata (Oleaceae).</title>
        <authorList>
            <person name="Jang H."/>
        </authorList>
    </citation>
    <scope>NUCLEOTIDE SEQUENCE [LARGE SCALE GENOMIC DNA]</scope>
</reference>
<dbReference type="InterPro" id="IPR006865">
    <property type="entry name" value="DUF629"/>
</dbReference>
<keyword evidence="3" id="KW-0175">Coiled coil</keyword>
<evidence type="ECO:0000256" key="3">
    <source>
        <dbReference type="SAM" id="Coils"/>
    </source>
</evidence>
<feature type="region of interest" description="Disordered" evidence="4">
    <location>
        <begin position="295"/>
        <end position="338"/>
    </location>
</feature>
<feature type="compositionally biased region" description="Polar residues" evidence="4">
    <location>
        <begin position="295"/>
        <end position="312"/>
    </location>
</feature>
<feature type="region of interest" description="Disordered" evidence="4">
    <location>
        <begin position="976"/>
        <end position="1010"/>
    </location>
</feature>
<feature type="region of interest" description="Disordered" evidence="4">
    <location>
        <begin position="1149"/>
        <end position="1240"/>
    </location>
</feature>
<dbReference type="EMBL" id="JBFOLJ010000008">
    <property type="protein sequence ID" value="KAL2515860.1"/>
    <property type="molecule type" value="Genomic_DNA"/>
</dbReference>
<feature type="compositionally biased region" description="Basic and acidic residues" evidence="4">
    <location>
        <begin position="979"/>
        <end position="988"/>
    </location>
</feature>
<feature type="coiled-coil region" evidence="3">
    <location>
        <begin position="1049"/>
        <end position="1079"/>
    </location>
</feature>
<keyword evidence="2 6" id="KW-0378">Hydrolase</keyword>
<feature type="compositionally biased region" description="Polar residues" evidence="4">
    <location>
        <begin position="1210"/>
        <end position="1219"/>
    </location>
</feature>